<dbReference type="EMBL" id="KQ426556">
    <property type="protein sequence ID" value="KOF68134.1"/>
    <property type="molecule type" value="Genomic_DNA"/>
</dbReference>
<dbReference type="AlphaFoldDB" id="A0A0L8FTZ5"/>
<proteinExistence type="predicted"/>
<name>A0A0L8FTZ5_OCTBM</name>
<keyword evidence="1" id="KW-0472">Membrane</keyword>
<gene>
    <name evidence="2" type="ORF">OCBIM_22008061mg</name>
</gene>
<accession>A0A0L8FTZ5</accession>
<reference evidence="2" key="1">
    <citation type="submission" date="2015-07" db="EMBL/GenBank/DDBJ databases">
        <title>MeaNS - Measles Nucleotide Surveillance Program.</title>
        <authorList>
            <person name="Tran T."/>
            <person name="Druce J."/>
        </authorList>
    </citation>
    <scope>NUCLEOTIDE SEQUENCE</scope>
    <source>
        <strain evidence="2">UCB-OBI-ISO-001</strain>
        <tissue evidence="2">Gonad</tissue>
    </source>
</reference>
<organism evidence="2">
    <name type="scientific">Octopus bimaculoides</name>
    <name type="common">California two-spotted octopus</name>
    <dbReference type="NCBI Taxonomy" id="37653"/>
    <lineage>
        <taxon>Eukaryota</taxon>
        <taxon>Metazoa</taxon>
        <taxon>Spiralia</taxon>
        <taxon>Lophotrochozoa</taxon>
        <taxon>Mollusca</taxon>
        <taxon>Cephalopoda</taxon>
        <taxon>Coleoidea</taxon>
        <taxon>Octopodiformes</taxon>
        <taxon>Octopoda</taxon>
        <taxon>Incirrata</taxon>
        <taxon>Octopodidae</taxon>
        <taxon>Octopus</taxon>
    </lineage>
</organism>
<keyword evidence="1" id="KW-0812">Transmembrane</keyword>
<evidence type="ECO:0000313" key="2">
    <source>
        <dbReference type="EMBL" id="KOF68134.1"/>
    </source>
</evidence>
<sequence length="73" mass="9186">MFMKKKKRKRRRYTGCCHCVFDLKVHAQLIFWDPLLLLLFYIFICSQHKVFFFYFQLWKPLFAKQNHKRKNVI</sequence>
<evidence type="ECO:0000256" key="1">
    <source>
        <dbReference type="SAM" id="Phobius"/>
    </source>
</evidence>
<feature type="transmembrane region" description="Helical" evidence="1">
    <location>
        <begin position="37"/>
        <end position="58"/>
    </location>
</feature>
<keyword evidence="1" id="KW-1133">Transmembrane helix</keyword>
<protein>
    <submittedName>
        <fullName evidence="2">Uncharacterized protein</fullName>
    </submittedName>
</protein>